<organism evidence="1 2">
    <name type="scientific">Symbiodinium pilosum</name>
    <name type="common">Dinoflagellate</name>
    <dbReference type="NCBI Taxonomy" id="2952"/>
    <lineage>
        <taxon>Eukaryota</taxon>
        <taxon>Sar</taxon>
        <taxon>Alveolata</taxon>
        <taxon>Dinophyceae</taxon>
        <taxon>Suessiales</taxon>
        <taxon>Symbiodiniaceae</taxon>
        <taxon>Symbiodinium</taxon>
    </lineage>
</organism>
<feature type="non-terminal residue" evidence="1">
    <location>
        <position position="382"/>
    </location>
</feature>
<dbReference type="Proteomes" id="UP000649617">
    <property type="component" value="Unassembled WGS sequence"/>
</dbReference>
<name>A0A812JTZ2_SYMPI</name>
<evidence type="ECO:0000313" key="1">
    <source>
        <dbReference type="EMBL" id="CAE7213789.1"/>
    </source>
</evidence>
<dbReference type="EMBL" id="CAJNIZ010002716">
    <property type="protein sequence ID" value="CAE7213789.1"/>
    <property type="molecule type" value="Genomic_DNA"/>
</dbReference>
<accession>A0A812JTZ2</accession>
<dbReference type="OrthoDB" id="445113at2759"/>
<comment type="caution">
    <text evidence="1">The sequence shown here is derived from an EMBL/GenBank/DDBJ whole genome shotgun (WGS) entry which is preliminary data.</text>
</comment>
<sequence>DLDPLEFGGNVTWQEPAVSDRVQDYLLYFAEDAIGTNRSPVGSIVPVGTSRELLAPEISQLPAFTHLVIYTRSYLVEQTTPGYFALSDTISIVSSIVFEDLDLDFNDLGSNITWTEPIVNQQVTEYYVYLADGSEPAKTLGDNGNMPWTGRSQLGVVSVGTDMLFVPPETPRNGYSHVVIYASSDLVEPLGPTAGQARQTTPQYLVVHDANASVSNVDFVGKDLDLEDLGGVVSWNAPGSDYDRVLSYVVYLSLDDIGTNRSQIEQDVPYGTNMLLTPPETPRNAYTRFVVYTKSTLVEQTTPTAHSLFDTSALARNLDFLDIDVDRGELAGNLTWDPPSDELHVVRYNVYLSENAYGLGRHYLGNVTVGIYELLVLLELLI</sequence>
<keyword evidence="2" id="KW-1185">Reference proteome</keyword>
<gene>
    <name evidence="1" type="ORF">SPIL2461_LOCUS2468</name>
</gene>
<evidence type="ECO:0008006" key="3">
    <source>
        <dbReference type="Google" id="ProtNLM"/>
    </source>
</evidence>
<protein>
    <recommendedName>
        <fullName evidence="3">Fibronectin type-III domain-containing protein</fullName>
    </recommendedName>
</protein>
<reference evidence="1" key="1">
    <citation type="submission" date="2021-02" db="EMBL/GenBank/DDBJ databases">
        <authorList>
            <person name="Dougan E. K."/>
            <person name="Rhodes N."/>
            <person name="Thang M."/>
            <person name="Chan C."/>
        </authorList>
    </citation>
    <scope>NUCLEOTIDE SEQUENCE</scope>
</reference>
<evidence type="ECO:0000313" key="2">
    <source>
        <dbReference type="Proteomes" id="UP000649617"/>
    </source>
</evidence>
<dbReference type="AlphaFoldDB" id="A0A812JTZ2"/>
<proteinExistence type="predicted"/>